<evidence type="ECO:0000313" key="2">
    <source>
        <dbReference type="WBParaSite" id="RSKR_0001047200.1"/>
    </source>
</evidence>
<organism evidence="1 2">
    <name type="scientific">Rhabditophanes sp. KR3021</name>
    <dbReference type="NCBI Taxonomy" id="114890"/>
    <lineage>
        <taxon>Eukaryota</taxon>
        <taxon>Metazoa</taxon>
        <taxon>Ecdysozoa</taxon>
        <taxon>Nematoda</taxon>
        <taxon>Chromadorea</taxon>
        <taxon>Rhabditida</taxon>
        <taxon>Tylenchina</taxon>
        <taxon>Panagrolaimomorpha</taxon>
        <taxon>Strongyloidoidea</taxon>
        <taxon>Alloionematidae</taxon>
        <taxon>Rhabditophanes</taxon>
    </lineage>
</organism>
<sequence>MEDDNALDVIKWLFKDETKINFDGKLGVKIGEDLVTSEVKLKGNLLAIKPLFAPIEPMLLIMERVSIEKDDNKPNNFVLTYSAGKMTFQSQSPDDVEGWVLKLATCTHQMAQAECDQSAYKFYNLPSPNESKPLQALGTSNTSIFLTNPYRKCQSFAISQNRNLPSRKIIVEEVMYESKLSFIMPIELLNMYKKWNYEALQEMQAKMRYFSSSLLQNASDNCVKCLRDNDEMYSQAIESISEYSRGFFKTSQEKNRLDLVAVPVNLHVQHFLVENERTGCIVTHGAATAYPMKYVNGGLMRIRNNFSCLLDSPTAVDHTLESRYYRRKRELNLLKRQIGELSAQIDKKWVDLDFEGTVKSALHILAEIKRVHGSLLDLIGSFPDISNIIDSLYEYGKKREMSYGKGGNSPNNLDVSFVVGDSLSNQLDNMEAQIISLNTKVDAMDKLKDTLDNQIACKEGAKTSFNSSLDVLLHLTQSLLHAQIFSILHVMKKLNISQAYYQLQVRSDFVLSQAVTILTTALLSILERCQNKAEIAYWDVYPPLVTFFGFLSCFKDEKGMMEDMKDTMTSLYERVNFRFAKSASSIQKNIIPIISGDRGLVVITLTLPETMLSKLPPKIRNGKEFKIATAYWNLGINHEASFTRFSLSDNSLEQDINLSALKQIRAYVDTHPRKNAHIEALFKELDGTVLLNPSNKNTLIFKCVMALNSALGAGSCFSCKSGKDRTSMGVTLEEGRLLKETSGVTQDQVAEMIVCMRRDGVRRENCRKNVGKAMYSFSPFQMHFIPKEFRPPAGTYTQGVSS</sequence>
<reference evidence="2" key="1">
    <citation type="submission" date="2016-11" db="UniProtKB">
        <authorList>
            <consortium name="WormBaseParasite"/>
        </authorList>
    </citation>
    <scope>IDENTIFICATION</scope>
    <source>
        <strain evidence="2">KR3021</strain>
    </source>
</reference>
<evidence type="ECO:0000313" key="1">
    <source>
        <dbReference type="Proteomes" id="UP000095286"/>
    </source>
</evidence>
<accession>A0AC35UDV0</accession>
<dbReference type="WBParaSite" id="RSKR_0001047200.1">
    <property type="protein sequence ID" value="RSKR_0001047200.1"/>
    <property type="gene ID" value="RSKR_0001047200"/>
</dbReference>
<proteinExistence type="predicted"/>
<protein>
    <submittedName>
        <fullName evidence="2">PH domain-containing protein</fullName>
    </submittedName>
</protein>
<dbReference type="Proteomes" id="UP000095286">
    <property type="component" value="Unplaced"/>
</dbReference>
<name>A0AC35UDV0_9BILA</name>